<keyword evidence="11" id="KW-1185">Reference proteome</keyword>
<dbReference type="Proteomes" id="UP000632858">
    <property type="component" value="Unassembled WGS sequence"/>
</dbReference>
<evidence type="ECO:0000256" key="1">
    <source>
        <dbReference type="ARBA" id="ARBA00001961"/>
    </source>
</evidence>
<keyword evidence="8" id="KW-0325">Glycoprotein</keyword>
<dbReference type="InterPro" id="IPR044862">
    <property type="entry name" value="Pro_4_hyd_alph_FE2OG_OXY"/>
</dbReference>
<dbReference type="GO" id="GO:0031418">
    <property type="term" value="F:L-ascorbic acid binding"/>
    <property type="evidence" value="ECO:0007669"/>
    <property type="project" value="UniProtKB-KW"/>
</dbReference>
<comment type="cofactor">
    <cofactor evidence="1">
        <name>L-ascorbate</name>
        <dbReference type="ChEBI" id="CHEBI:38290"/>
    </cofactor>
</comment>
<evidence type="ECO:0000256" key="3">
    <source>
        <dbReference type="ARBA" id="ARBA00022824"/>
    </source>
</evidence>
<dbReference type="PANTHER" id="PTHR10869:SF246">
    <property type="entry name" value="TRANSMEMBRANE PROLYL 4-HYDROXYLASE"/>
    <property type="match status" value="1"/>
</dbReference>
<keyword evidence="2" id="KW-0479">Metal-binding</keyword>
<evidence type="ECO:0000256" key="6">
    <source>
        <dbReference type="ARBA" id="ARBA00023002"/>
    </source>
</evidence>
<name>A0A917CRW4_9GAMM</name>
<dbReference type="EMBL" id="BMFO01000004">
    <property type="protein sequence ID" value="GGF96814.1"/>
    <property type="molecule type" value="Genomic_DNA"/>
</dbReference>
<accession>A0A917CRW4</accession>
<dbReference type="SMART" id="SM00702">
    <property type="entry name" value="P4Hc"/>
    <property type="match status" value="1"/>
</dbReference>
<dbReference type="InterPro" id="IPR006620">
    <property type="entry name" value="Pro_4_hyd_alph"/>
</dbReference>
<reference evidence="10" key="2">
    <citation type="submission" date="2020-09" db="EMBL/GenBank/DDBJ databases">
        <authorList>
            <person name="Sun Q."/>
            <person name="Zhou Y."/>
        </authorList>
    </citation>
    <scope>NUCLEOTIDE SEQUENCE</scope>
    <source>
        <strain evidence="10">CGMCC 1.12726</strain>
    </source>
</reference>
<protein>
    <recommendedName>
        <fullName evidence="9">Fe2OG dioxygenase domain-containing protein</fullName>
    </recommendedName>
</protein>
<dbReference type="PROSITE" id="PS51471">
    <property type="entry name" value="FE2OG_OXY"/>
    <property type="match status" value="1"/>
</dbReference>
<dbReference type="GO" id="GO:0016705">
    <property type="term" value="F:oxidoreductase activity, acting on paired donors, with incorporation or reduction of molecular oxygen"/>
    <property type="evidence" value="ECO:0007669"/>
    <property type="project" value="InterPro"/>
</dbReference>
<reference evidence="10" key="1">
    <citation type="journal article" date="2014" name="Int. J. Syst. Evol. Microbiol.">
        <title>Complete genome sequence of Corynebacterium casei LMG S-19264T (=DSM 44701T), isolated from a smear-ripened cheese.</title>
        <authorList>
            <consortium name="US DOE Joint Genome Institute (JGI-PGF)"/>
            <person name="Walter F."/>
            <person name="Albersmeier A."/>
            <person name="Kalinowski J."/>
            <person name="Ruckert C."/>
        </authorList>
    </citation>
    <scope>NUCLEOTIDE SEQUENCE</scope>
    <source>
        <strain evidence="10">CGMCC 1.12726</strain>
    </source>
</reference>
<comment type="caution">
    <text evidence="10">The sequence shown here is derived from an EMBL/GenBank/DDBJ whole genome shotgun (WGS) entry which is preliminary data.</text>
</comment>
<sequence length="417" mass="45182">MSITDSSHALHAAHALLRDNRIAEGLQALTVLANQNNAQAAFDLGNALLMFATDAAQIGQGLQRLRQAEAAGYAPAAYRMAYTSLVEVTETFDWRVLAERLAFCCRQQHPNALCDAAVFFARFGTPAQQRASTGLLELAALRGSTVAMALLGERLAIGTLCDTDPARANSIRRIAAQLGMPVPPPDPQAGFAPPEPATPPPAFDDWDFSALPAAVAAEPGVCLDGPTQLYLHTGFLSDEECLYIKCLGGPDVAPSVSVDENGRQQLNQIRTSHDFAFLPEFEQVYLNLLQRRMAAAAGLPLRQAEPLILLRYTPGQEYRPHRDVLPPSHVIPVEAGGAGQRLRTVIAYLNTPEAGGETAFPLLERTIAAEQGRIARFDSLDADGGTCRTSLHAGMPVKQGVKWICTLWFRQRTHRML</sequence>
<dbReference type="PANTHER" id="PTHR10869">
    <property type="entry name" value="PROLYL 4-HYDROXYLASE ALPHA SUBUNIT"/>
    <property type="match status" value="1"/>
</dbReference>
<dbReference type="GO" id="GO:0051213">
    <property type="term" value="F:dioxygenase activity"/>
    <property type="evidence" value="ECO:0007669"/>
    <property type="project" value="UniProtKB-KW"/>
</dbReference>
<keyword evidence="5" id="KW-0223">Dioxygenase</keyword>
<dbReference type="SUPFAM" id="SSF81901">
    <property type="entry name" value="HCP-like"/>
    <property type="match status" value="1"/>
</dbReference>
<keyword evidence="3" id="KW-0256">Endoplasmic reticulum</keyword>
<feature type="domain" description="Fe2OG dioxygenase" evidence="9">
    <location>
        <begin position="303"/>
        <end position="411"/>
    </location>
</feature>
<keyword evidence="4" id="KW-0847">Vitamin C</keyword>
<dbReference type="Gene3D" id="2.60.120.620">
    <property type="entry name" value="q2cbj1_9rhob like domain"/>
    <property type="match status" value="1"/>
</dbReference>
<proteinExistence type="predicted"/>
<evidence type="ECO:0000313" key="10">
    <source>
        <dbReference type="EMBL" id="GGF96814.1"/>
    </source>
</evidence>
<evidence type="ECO:0000256" key="5">
    <source>
        <dbReference type="ARBA" id="ARBA00022964"/>
    </source>
</evidence>
<evidence type="ECO:0000313" key="11">
    <source>
        <dbReference type="Proteomes" id="UP000632858"/>
    </source>
</evidence>
<keyword evidence="7" id="KW-0408">Iron</keyword>
<evidence type="ECO:0000259" key="9">
    <source>
        <dbReference type="PROSITE" id="PS51471"/>
    </source>
</evidence>
<dbReference type="InterPro" id="IPR005123">
    <property type="entry name" value="Oxoglu/Fe-dep_dioxygenase_dom"/>
</dbReference>
<dbReference type="InterPro" id="IPR011990">
    <property type="entry name" value="TPR-like_helical_dom_sf"/>
</dbReference>
<dbReference type="AlphaFoldDB" id="A0A917CRW4"/>
<evidence type="ECO:0000256" key="2">
    <source>
        <dbReference type="ARBA" id="ARBA00022723"/>
    </source>
</evidence>
<dbReference type="GO" id="GO:0005506">
    <property type="term" value="F:iron ion binding"/>
    <property type="evidence" value="ECO:0007669"/>
    <property type="project" value="InterPro"/>
</dbReference>
<evidence type="ECO:0000256" key="4">
    <source>
        <dbReference type="ARBA" id="ARBA00022896"/>
    </source>
</evidence>
<evidence type="ECO:0000256" key="8">
    <source>
        <dbReference type="ARBA" id="ARBA00023180"/>
    </source>
</evidence>
<gene>
    <name evidence="10" type="ORF">GCM10010960_18070</name>
</gene>
<evidence type="ECO:0000256" key="7">
    <source>
        <dbReference type="ARBA" id="ARBA00023004"/>
    </source>
</evidence>
<dbReference type="Pfam" id="PF13640">
    <property type="entry name" value="2OG-FeII_Oxy_3"/>
    <property type="match status" value="1"/>
</dbReference>
<keyword evidence="6" id="KW-0560">Oxidoreductase</keyword>
<dbReference type="InterPro" id="IPR045054">
    <property type="entry name" value="P4HA-like"/>
</dbReference>
<dbReference type="Gene3D" id="1.25.40.10">
    <property type="entry name" value="Tetratricopeptide repeat domain"/>
    <property type="match status" value="1"/>
</dbReference>
<organism evidence="10 11">
    <name type="scientific">Arenimonas maotaiensis</name>
    <dbReference type="NCBI Taxonomy" id="1446479"/>
    <lineage>
        <taxon>Bacteria</taxon>
        <taxon>Pseudomonadati</taxon>
        <taxon>Pseudomonadota</taxon>
        <taxon>Gammaproteobacteria</taxon>
        <taxon>Lysobacterales</taxon>
        <taxon>Lysobacteraceae</taxon>
        <taxon>Arenimonas</taxon>
    </lineage>
</organism>
<dbReference type="RefSeq" id="WP_188450074.1">
    <property type="nucleotide sequence ID" value="NZ_BMFO01000004.1"/>
</dbReference>